<dbReference type="Pfam" id="PF00535">
    <property type="entry name" value="Glycos_transf_2"/>
    <property type="match status" value="1"/>
</dbReference>
<evidence type="ECO:0000256" key="1">
    <source>
        <dbReference type="ARBA" id="ARBA00006739"/>
    </source>
</evidence>
<keyword evidence="2 5" id="KW-0328">Glycosyltransferase</keyword>
<reference evidence="5" key="1">
    <citation type="submission" date="2022-05" db="EMBL/GenBank/DDBJ databases">
        <title>An RpoN-dependent PEP-CTERM gene is involved in floc formation of an Aquincola tertiaricarbonis strain.</title>
        <authorList>
            <person name="Qiu D."/>
            <person name="Xia M."/>
        </authorList>
    </citation>
    <scope>NUCLEOTIDE SEQUENCE</scope>
    <source>
        <strain evidence="5">RN12</strain>
    </source>
</reference>
<evidence type="ECO:0000256" key="2">
    <source>
        <dbReference type="ARBA" id="ARBA00022676"/>
    </source>
</evidence>
<gene>
    <name evidence="5" type="ORF">MW290_27350</name>
</gene>
<dbReference type="InterPro" id="IPR029044">
    <property type="entry name" value="Nucleotide-diphossugar_trans"/>
</dbReference>
<dbReference type="PANTHER" id="PTHR43685:SF5">
    <property type="entry name" value="GLYCOSYLTRANSFERASE EPSE-RELATED"/>
    <property type="match status" value="1"/>
</dbReference>
<dbReference type="RefSeq" id="WP_250197516.1">
    <property type="nucleotide sequence ID" value="NZ_CP097636.1"/>
</dbReference>
<comment type="similarity">
    <text evidence="1">Belongs to the glycosyltransferase 2 family.</text>
</comment>
<dbReference type="PANTHER" id="PTHR43685">
    <property type="entry name" value="GLYCOSYLTRANSFERASE"/>
    <property type="match status" value="1"/>
</dbReference>
<dbReference type="EMBL" id="CP097636">
    <property type="protein sequence ID" value="URI09285.1"/>
    <property type="molecule type" value="Genomic_DNA"/>
</dbReference>
<dbReference type="SUPFAM" id="SSF53448">
    <property type="entry name" value="Nucleotide-diphospho-sugar transferases"/>
    <property type="match status" value="1"/>
</dbReference>
<evidence type="ECO:0000313" key="5">
    <source>
        <dbReference type="EMBL" id="URI09285.1"/>
    </source>
</evidence>
<dbReference type="InterPro" id="IPR050834">
    <property type="entry name" value="Glycosyltransf_2"/>
</dbReference>
<feature type="domain" description="Glycosyltransferase 2-like" evidence="4">
    <location>
        <begin position="10"/>
        <end position="169"/>
    </location>
</feature>
<sequence>MSVPSPRVTLVVPAFNEPVDVITESLDSVRTQTLTDFECIVVDESTDAQAAQACRALCERDTRFRYVHPEERLGLAASLNLGISMARAPLIARFDSDDICMPDRLERQVSFMDGHPDVGVLGGGLEIMDETGRTLAFRSYPADHAMIERKLQTTTPIAHPTVMLRKALIEHHGGYDAGFRFAEDLDLWLRLANRGVRFANLPEVLVRYRQQHTSRNSRHWEFNLRARKRNFTTRHLPHRLLGLCIFSVWGKLPASVQQRVFHGLLLRKR</sequence>
<dbReference type="InterPro" id="IPR001173">
    <property type="entry name" value="Glyco_trans_2-like"/>
</dbReference>
<accession>A0ABY4SAR3</accession>
<evidence type="ECO:0000259" key="4">
    <source>
        <dbReference type="Pfam" id="PF00535"/>
    </source>
</evidence>
<dbReference type="EC" id="2.4.-.-" evidence="5"/>
<organism evidence="5 6">
    <name type="scientific">Aquincola tertiaricarbonis</name>
    <dbReference type="NCBI Taxonomy" id="391953"/>
    <lineage>
        <taxon>Bacteria</taxon>
        <taxon>Pseudomonadati</taxon>
        <taxon>Pseudomonadota</taxon>
        <taxon>Betaproteobacteria</taxon>
        <taxon>Burkholderiales</taxon>
        <taxon>Sphaerotilaceae</taxon>
        <taxon>Aquincola</taxon>
    </lineage>
</organism>
<dbReference type="Gene3D" id="3.90.550.10">
    <property type="entry name" value="Spore Coat Polysaccharide Biosynthesis Protein SpsA, Chain A"/>
    <property type="match status" value="1"/>
</dbReference>
<keyword evidence="6" id="KW-1185">Reference proteome</keyword>
<evidence type="ECO:0000256" key="3">
    <source>
        <dbReference type="ARBA" id="ARBA00022679"/>
    </source>
</evidence>
<dbReference type="Proteomes" id="UP001056201">
    <property type="component" value="Chromosome 2"/>
</dbReference>
<dbReference type="GO" id="GO:0016757">
    <property type="term" value="F:glycosyltransferase activity"/>
    <property type="evidence" value="ECO:0007669"/>
    <property type="project" value="UniProtKB-KW"/>
</dbReference>
<keyword evidence="3 5" id="KW-0808">Transferase</keyword>
<protein>
    <submittedName>
        <fullName evidence="5">Glycosyltransferase</fullName>
        <ecNumber evidence="5">2.4.-.-</ecNumber>
    </submittedName>
</protein>
<name>A0ABY4SAR3_AQUTE</name>
<evidence type="ECO:0000313" key="6">
    <source>
        <dbReference type="Proteomes" id="UP001056201"/>
    </source>
</evidence>
<proteinExistence type="inferred from homology"/>